<dbReference type="SUPFAM" id="SSF47459">
    <property type="entry name" value="HLH, helix-loop-helix DNA-binding domain"/>
    <property type="match status" value="1"/>
</dbReference>
<dbReference type="CDD" id="cd11410">
    <property type="entry name" value="bHLH_O_HES"/>
    <property type="match status" value="1"/>
</dbReference>
<feature type="domain" description="Orange" evidence="7">
    <location>
        <begin position="86"/>
        <end position="119"/>
    </location>
</feature>
<comment type="subcellular location">
    <subcellularLocation>
        <location evidence="1">Nucleus</location>
    </subcellularLocation>
</comment>
<evidence type="ECO:0000256" key="4">
    <source>
        <dbReference type="ARBA" id="ARBA00023163"/>
    </source>
</evidence>
<dbReference type="Gene3D" id="4.10.280.10">
    <property type="entry name" value="Helix-loop-helix DNA-binding domain"/>
    <property type="match status" value="1"/>
</dbReference>
<evidence type="ECO:0000256" key="5">
    <source>
        <dbReference type="ARBA" id="ARBA00023242"/>
    </source>
</evidence>
<proteinExistence type="predicted"/>
<evidence type="ECO:0000256" key="2">
    <source>
        <dbReference type="ARBA" id="ARBA00023015"/>
    </source>
</evidence>
<protein>
    <submittedName>
        <fullName evidence="8">Transcription factor HES-1-A</fullName>
    </submittedName>
</protein>
<gene>
    <name evidence="8" type="ORF">P5673_009763</name>
</gene>
<keyword evidence="4" id="KW-0804">Transcription</keyword>
<dbReference type="InterPro" id="IPR011598">
    <property type="entry name" value="bHLH_dom"/>
</dbReference>
<evidence type="ECO:0000259" key="6">
    <source>
        <dbReference type="PROSITE" id="PS50888"/>
    </source>
</evidence>
<reference evidence="8" key="2">
    <citation type="journal article" date="2023" name="Science">
        <title>Genomic signatures of disease resistance in endangered staghorn corals.</title>
        <authorList>
            <person name="Vollmer S.V."/>
            <person name="Selwyn J.D."/>
            <person name="Despard B.A."/>
            <person name="Roesel C.L."/>
        </authorList>
    </citation>
    <scope>NUCLEOTIDE SEQUENCE</scope>
    <source>
        <strain evidence="8">K2</strain>
    </source>
</reference>
<dbReference type="SMART" id="SM00353">
    <property type="entry name" value="HLH"/>
    <property type="match status" value="1"/>
</dbReference>
<sequence>MNEEVKSKESRKASKPIMEKKRRARINESLNELKTLILEAMRKDNSCYSKLEKADILEMTVQHLKNLKNQQVSDFPQSNQVSLANYRAGFNQCASEITRLLTGLGNTDSALRTRLLEHLATRCLVTKPVEAAETRGHLPQTPCTNPLILPKPPPANSLPLVSPLAGAPKLLPASTHYQLAPYPLSSNKVAVLLPTANPFFMESSSAAPQPSLFPVFSSKDPTETTSRGGLLPIGLDSRPYFCKSFS</sequence>
<evidence type="ECO:0000313" key="8">
    <source>
        <dbReference type="EMBL" id="KAK2566282.1"/>
    </source>
</evidence>
<dbReference type="Proteomes" id="UP001249851">
    <property type="component" value="Unassembled WGS sequence"/>
</dbReference>
<evidence type="ECO:0000256" key="3">
    <source>
        <dbReference type="ARBA" id="ARBA00023125"/>
    </source>
</evidence>
<accession>A0AAD9V9W0</accession>
<dbReference type="Gene3D" id="6.10.250.980">
    <property type="match status" value="1"/>
</dbReference>
<keyword evidence="9" id="KW-1185">Reference proteome</keyword>
<dbReference type="GO" id="GO:0005634">
    <property type="term" value="C:nucleus"/>
    <property type="evidence" value="ECO:0007669"/>
    <property type="project" value="UniProtKB-SubCell"/>
</dbReference>
<dbReference type="AlphaFoldDB" id="A0AAD9V9W0"/>
<evidence type="ECO:0000256" key="1">
    <source>
        <dbReference type="ARBA" id="ARBA00004123"/>
    </source>
</evidence>
<dbReference type="PANTHER" id="PTHR10985">
    <property type="entry name" value="BASIC HELIX-LOOP-HELIX TRANSCRIPTION FACTOR, HES-RELATED"/>
    <property type="match status" value="1"/>
</dbReference>
<dbReference type="InterPro" id="IPR050370">
    <property type="entry name" value="HES_HEY"/>
</dbReference>
<dbReference type="EMBL" id="JARQWQ010000017">
    <property type="protein sequence ID" value="KAK2566282.1"/>
    <property type="molecule type" value="Genomic_DNA"/>
</dbReference>
<dbReference type="GO" id="GO:0003677">
    <property type="term" value="F:DNA binding"/>
    <property type="evidence" value="ECO:0007669"/>
    <property type="project" value="UniProtKB-KW"/>
</dbReference>
<dbReference type="SMART" id="SM00511">
    <property type="entry name" value="ORANGE"/>
    <property type="match status" value="1"/>
</dbReference>
<dbReference type="PROSITE" id="PS51054">
    <property type="entry name" value="ORANGE"/>
    <property type="match status" value="1"/>
</dbReference>
<organism evidence="8 9">
    <name type="scientific">Acropora cervicornis</name>
    <name type="common">Staghorn coral</name>
    <dbReference type="NCBI Taxonomy" id="6130"/>
    <lineage>
        <taxon>Eukaryota</taxon>
        <taxon>Metazoa</taxon>
        <taxon>Cnidaria</taxon>
        <taxon>Anthozoa</taxon>
        <taxon>Hexacorallia</taxon>
        <taxon>Scleractinia</taxon>
        <taxon>Astrocoeniina</taxon>
        <taxon>Acroporidae</taxon>
        <taxon>Acropora</taxon>
    </lineage>
</organism>
<dbReference type="Pfam" id="PF00010">
    <property type="entry name" value="HLH"/>
    <property type="match status" value="1"/>
</dbReference>
<name>A0AAD9V9W0_ACRCE</name>
<dbReference type="InterPro" id="IPR036638">
    <property type="entry name" value="HLH_DNA-bd_sf"/>
</dbReference>
<keyword evidence="3" id="KW-0238">DNA-binding</keyword>
<dbReference type="GO" id="GO:0046983">
    <property type="term" value="F:protein dimerization activity"/>
    <property type="evidence" value="ECO:0007669"/>
    <property type="project" value="InterPro"/>
</dbReference>
<feature type="domain" description="BHLH" evidence="6">
    <location>
        <begin position="10"/>
        <end position="67"/>
    </location>
</feature>
<reference evidence="8" key="1">
    <citation type="journal article" date="2023" name="G3 (Bethesda)">
        <title>Whole genome assembly and annotation of the endangered Caribbean coral Acropora cervicornis.</title>
        <authorList>
            <person name="Selwyn J.D."/>
            <person name="Vollmer S.V."/>
        </authorList>
    </citation>
    <scope>NUCLEOTIDE SEQUENCE</scope>
    <source>
        <strain evidence="8">K2</strain>
    </source>
</reference>
<comment type="caution">
    <text evidence="8">The sequence shown here is derived from an EMBL/GenBank/DDBJ whole genome shotgun (WGS) entry which is preliminary data.</text>
</comment>
<evidence type="ECO:0000313" key="9">
    <source>
        <dbReference type="Proteomes" id="UP001249851"/>
    </source>
</evidence>
<keyword evidence="5" id="KW-0539">Nucleus</keyword>
<dbReference type="FunFam" id="4.10.280.10:FF:000009">
    <property type="entry name" value="Transcription factor HES-1"/>
    <property type="match status" value="1"/>
</dbReference>
<evidence type="ECO:0000259" key="7">
    <source>
        <dbReference type="PROSITE" id="PS51054"/>
    </source>
</evidence>
<dbReference type="SUPFAM" id="SSF158457">
    <property type="entry name" value="Orange domain-like"/>
    <property type="match status" value="1"/>
</dbReference>
<dbReference type="GO" id="GO:0006355">
    <property type="term" value="P:regulation of DNA-templated transcription"/>
    <property type="evidence" value="ECO:0007669"/>
    <property type="project" value="InterPro"/>
</dbReference>
<dbReference type="InterPro" id="IPR003650">
    <property type="entry name" value="Orange_dom"/>
</dbReference>
<keyword evidence="2" id="KW-0805">Transcription regulation</keyword>
<dbReference type="PROSITE" id="PS50888">
    <property type="entry name" value="BHLH"/>
    <property type="match status" value="1"/>
</dbReference>
<dbReference type="Pfam" id="PF07527">
    <property type="entry name" value="Hairy_orange"/>
    <property type="match status" value="1"/>
</dbReference>